<dbReference type="Pfam" id="PF02581">
    <property type="entry name" value="TMP-TENI"/>
    <property type="match status" value="1"/>
</dbReference>
<dbReference type="NCBIfam" id="TIGR00693">
    <property type="entry name" value="thiE"/>
    <property type="match status" value="1"/>
</dbReference>
<comment type="function">
    <text evidence="9">Condenses 4-methyl-5-(beta-hydroxyethyl)thiazole monophosphate (THZ-P) and 2-methyl-4-amino-5-hydroxymethyl pyrimidine pyrophosphate (HMP-PP) to form thiamine monophosphate (TMP).</text>
</comment>
<dbReference type="Gene3D" id="3.20.20.70">
    <property type="entry name" value="Aldolase class I"/>
    <property type="match status" value="1"/>
</dbReference>
<evidence type="ECO:0000256" key="7">
    <source>
        <dbReference type="ARBA" id="ARBA00047851"/>
    </source>
</evidence>
<dbReference type="PANTHER" id="PTHR20857">
    <property type="entry name" value="THIAMINE-PHOSPHATE PYROPHOSPHORYLASE"/>
    <property type="match status" value="1"/>
</dbReference>
<evidence type="ECO:0000256" key="5">
    <source>
        <dbReference type="ARBA" id="ARBA00022977"/>
    </source>
</evidence>
<evidence type="ECO:0000256" key="9">
    <source>
        <dbReference type="HAMAP-Rule" id="MF_00097"/>
    </source>
</evidence>
<keyword evidence="2 9" id="KW-0808">Transferase</keyword>
<dbReference type="OrthoDB" id="9794842at2"/>
<feature type="binding site" evidence="9">
    <location>
        <begin position="175"/>
        <end position="176"/>
    </location>
    <ligand>
        <name>2-[(2R,5Z)-2-carboxy-4-methylthiazol-5(2H)-ylidene]ethyl phosphate</name>
        <dbReference type="ChEBI" id="CHEBI:62899"/>
    </ligand>
</feature>
<keyword evidence="5 9" id="KW-0784">Thiamine biosynthesis</keyword>
<feature type="binding site" evidence="9">
    <location>
        <position position="78"/>
    </location>
    <ligand>
        <name>Mg(2+)</name>
        <dbReference type="ChEBI" id="CHEBI:18420"/>
    </ligand>
</feature>
<keyword evidence="14" id="KW-1185">Reference proteome</keyword>
<evidence type="ECO:0000256" key="2">
    <source>
        <dbReference type="ARBA" id="ARBA00022679"/>
    </source>
</evidence>
<dbReference type="PANTHER" id="PTHR20857:SF15">
    <property type="entry name" value="THIAMINE-PHOSPHATE SYNTHASE"/>
    <property type="match status" value="1"/>
</dbReference>
<dbReference type="Proteomes" id="UP000033774">
    <property type="component" value="Unassembled WGS sequence"/>
</dbReference>
<protein>
    <recommendedName>
        <fullName evidence="9">Thiamine-phosphate synthase</fullName>
        <shortName evidence="9">TP synthase</shortName>
        <shortName evidence="9">TPS</shortName>
        <ecNumber evidence="9">2.5.1.3</ecNumber>
    </recommendedName>
    <alternativeName>
        <fullName evidence="9">Thiamine-phosphate pyrophosphorylase</fullName>
        <shortName evidence="9">TMP pyrophosphorylase</shortName>
        <shortName evidence="9">TMP-PPase</shortName>
    </alternativeName>
</protein>
<comment type="caution">
    <text evidence="9">Lacks conserved residue(s) required for the propagation of feature annotation.</text>
</comment>
<feature type="binding site" evidence="9">
    <location>
        <position position="59"/>
    </location>
    <ligand>
        <name>Mg(2+)</name>
        <dbReference type="ChEBI" id="CHEBI:18420"/>
    </ligand>
</feature>
<feature type="binding site" evidence="9">
    <location>
        <begin position="26"/>
        <end position="30"/>
    </location>
    <ligand>
        <name>4-amino-2-methyl-5-(diphosphooxymethyl)pyrimidine</name>
        <dbReference type="ChEBI" id="CHEBI:57841"/>
    </ligand>
</feature>
<feature type="domain" description="Thiamine phosphate synthase/TenI" evidence="12">
    <location>
        <begin position="10"/>
        <end position="178"/>
    </location>
</feature>
<dbReference type="SUPFAM" id="SSF51391">
    <property type="entry name" value="Thiamin phosphate synthase"/>
    <property type="match status" value="1"/>
</dbReference>
<dbReference type="InterPro" id="IPR034291">
    <property type="entry name" value="TMP_synthase"/>
</dbReference>
<feature type="binding site" evidence="9">
    <location>
        <position position="155"/>
    </location>
    <ligand>
        <name>2-[(2R,5Z)-2-carboxy-4-methylthiazol-5(2H)-ylidene]ethyl phosphate</name>
        <dbReference type="ChEBI" id="CHEBI:62899"/>
    </ligand>
</feature>
<proteinExistence type="inferred from homology"/>
<gene>
    <name evidence="9" type="primary">thiE</name>
    <name evidence="13" type="ORF">VZ95_18530</name>
</gene>
<sequence length="196" mass="21639">MDRFYPIIDRADWLPRLLPCGVRFVQLRMKDQPETGLRAEIARARDLCAAAGAILVVNDYWQLAIDLRCDWLHLGQEDLVEADLSAIRKAGLKLGVSTHSDDELETALTARPDYIALGPVYPTTLKKMPWAPQGVPRVSEWKRRLGAIPLVAIGGLTLERAAPVYAAGADAIAVVSDVLKAPNPEARAHEWVRATR</sequence>
<evidence type="ECO:0000256" key="6">
    <source>
        <dbReference type="ARBA" id="ARBA00047334"/>
    </source>
</evidence>
<dbReference type="PATRIC" id="fig|552518.3.peg.3898"/>
<feature type="binding site" evidence="9">
    <location>
        <position position="58"/>
    </location>
    <ligand>
        <name>4-amino-2-methyl-5-(diphosphooxymethyl)pyrimidine</name>
        <dbReference type="ChEBI" id="CHEBI:57841"/>
    </ligand>
</feature>
<feature type="binding site" evidence="9">
    <location>
        <position position="126"/>
    </location>
    <ligand>
        <name>4-amino-2-methyl-5-(diphosphooxymethyl)pyrimidine</name>
        <dbReference type="ChEBI" id="CHEBI:57841"/>
    </ligand>
</feature>
<dbReference type="UniPathway" id="UPA00060">
    <property type="reaction ID" value="UER00141"/>
</dbReference>
<dbReference type="GO" id="GO:0005737">
    <property type="term" value="C:cytoplasm"/>
    <property type="evidence" value="ECO:0007669"/>
    <property type="project" value="TreeGrafter"/>
</dbReference>
<comment type="catalytic activity">
    <reaction evidence="7 9 10">
        <text>2-(2-carboxy-4-methylthiazol-5-yl)ethyl phosphate + 4-amino-2-methyl-5-(diphosphooxymethyl)pyrimidine + 2 H(+) = thiamine phosphate + CO2 + diphosphate</text>
        <dbReference type="Rhea" id="RHEA:47848"/>
        <dbReference type="ChEBI" id="CHEBI:15378"/>
        <dbReference type="ChEBI" id="CHEBI:16526"/>
        <dbReference type="ChEBI" id="CHEBI:33019"/>
        <dbReference type="ChEBI" id="CHEBI:37575"/>
        <dbReference type="ChEBI" id="CHEBI:57841"/>
        <dbReference type="ChEBI" id="CHEBI:62890"/>
        <dbReference type="EC" id="2.5.1.3"/>
    </reaction>
</comment>
<comment type="catalytic activity">
    <reaction evidence="8 9 10">
        <text>2-[(2R,5Z)-2-carboxy-4-methylthiazol-5(2H)-ylidene]ethyl phosphate + 4-amino-2-methyl-5-(diphosphooxymethyl)pyrimidine + 2 H(+) = thiamine phosphate + CO2 + diphosphate</text>
        <dbReference type="Rhea" id="RHEA:47844"/>
        <dbReference type="ChEBI" id="CHEBI:15378"/>
        <dbReference type="ChEBI" id="CHEBI:16526"/>
        <dbReference type="ChEBI" id="CHEBI:33019"/>
        <dbReference type="ChEBI" id="CHEBI:37575"/>
        <dbReference type="ChEBI" id="CHEBI:57841"/>
        <dbReference type="ChEBI" id="CHEBI:62899"/>
        <dbReference type="EC" id="2.5.1.3"/>
    </reaction>
</comment>
<feature type="binding site" evidence="9">
    <location>
        <position position="97"/>
    </location>
    <ligand>
        <name>4-amino-2-methyl-5-(diphosphooxymethyl)pyrimidine</name>
        <dbReference type="ChEBI" id="CHEBI:57841"/>
    </ligand>
</feature>
<evidence type="ECO:0000313" key="13">
    <source>
        <dbReference type="EMBL" id="KJV08324.1"/>
    </source>
</evidence>
<evidence type="ECO:0000256" key="10">
    <source>
        <dbReference type="RuleBase" id="RU003826"/>
    </source>
</evidence>
<dbReference type="HAMAP" id="MF_00097">
    <property type="entry name" value="TMP_synthase"/>
    <property type="match status" value="1"/>
</dbReference>
<evidence type="ECO:0000259" key="12">
    <source>
        <dbReference type="Pfam" id="PF02581"/>
    </source>
</evidence>
<evidence type="ECO:0000256" key="3">
    <source>
        <dbReference type="ARBA" id="ARBA00022723"/>
    </source>
</evidence>
<dbReference type="InterPro" id="IPR036206">
    <property type="entry name" value="ThiamineP_synth_sf"/>
</dbReference>
<dbReference type="InterPro" id="IPR022998">
    <property type="entry name" value="ThiamineP_synth_TenI"/>
</dbReference>
<reference evidence="13 14" key="1">
    <citation type="submission" date="2015-03" db="EMBL/GenBank/DDBJ databases">
        <title>Draft genome sequence of Elstera litoralis.</title>
        <authorList>
            <person name="Rahalkar M.C."/>
            <person name="Dhakephalkar P.K."/>
            <person name="Pore S.D."/>
            <person name="Arora P."/>
            <person name="Kapse N.G."/>
            <person name="Pandit P.S."/>
        </authorList>
    </citation>
    <scope>NUCLEOTIDE SEQUENCE [LARGE SCALE GENOMIC DNA]</scope>
    <source>
        <strain evidence="13 14">Dia-1</strain>
    </source>
</reference>
<dbReference type="EMBL" id="LAJY01000640">
    <property type="protein sequence ID" value="KJV08324.1"/>
    <property type="molecule type" value="Genomic_DNA"/>
</dbReference>
<organism evidence="13 14">
    <name type="scientific">Elstera litoralis</name>
    <dbReference type="NCBI Taxonomy" id="552518"/>
    <lineage>
        <taxon>Bacteria</taxon>
        <taxon>Pseudomonadati</taxon>
        <taxon>Pseudomonadota</taxon>
        <taxon>Alphaproteobacteria</taxon>
        <taxon>Rhodospirillales</taxon>
        <taxon>Rhodospirillaceae</taxon>
        <taxon>Elstera</taxon>
    </lineage>
</organism>
<evidence type="ECO:0000313" key="14">
    <source>
        <dbReference type="Proteomes" id="UP000033774"/>
    </source>
</evidence>
<comment type="similarity">
    <text evidence="9 10">Belongs to the thiamine-phosphate synthase family.</text>
</comment>
<dbReference type="NCBIfam" id="NF000734">
    <property type="entry name" value="PRK00043.1-5"/>
    <property type="match status" value="1"/>
</dbReference>
<evidence type="ECO:0000256" key="4">
    <source>
        <dbReference type="ARBA" id="ARBA00022842"/>
    </source>
</evidence>
<dbReference type="GO" id="GO:0009229">
    <property type="term" value="P:thiamine diphosphate biosynthetic process"/>
    <property type="evidence" value="ECO:0007669"/>
    <property type="project" value="UniProtKB-UniRule"/>
</dbReference>
<name>A0A0F3IRW1_9PROT</name>
<comment type="cofactor">
    <cofactor evidence="9">
        <name>Mg(2+)</name>
        <dbReference type="ChEBI" id="CHEBI:18420"/>
    </cofactor>
    <text evidence="9">Binds 1 Mg(2+) ion per subunit.</text>
</comment>
<dbReference type="GO" id="GO:0009228">
    <property type="term" value="P:thiamine biosynthetic process"/>
    <property type="evidence" value="ECO:0007669"/>
    <property type="project" value="UniProtKB-KW"/>
</dbReference>
<evidence type="ECO:0000256" key="8">
    <source>
        <dbReference type="ARBA" id="ARBA00047883"/>
    </source>
</evidence>
<dbReference type="RefSeq" id="WP_045777180.1">
    <property type="nucleotide sequence ID" value="NZ_LAJY01000640.1"/>
</dbReference>
<dbReference type="CDD" id="cd00564">
    <property type="entry name" value="TMP_TenI"/>
    <property type="match status" value="1"/>
</dbReference>
<evidence type="ECO:0000256" key="1">
    <source>
        <dbReference type="ARBA" id="ARBA00005165"/>
    </source>
</evidence>
<accession>A0A0F3IRW1</accession>
<dbReference type="GO" id="GO:0000287">
    <property type="term" value="F:magnesium ion binding"/>
    <property type="evidence" value="ECO:0007669"/>
    <property type="project" value="UniProtKB-UniRule"/>
</dbReference>
<keyword evidence="3 9" id="KW-0479">Metal-binding</keyword>
<dbReference type="GO" id="GO:0004789">
    <property type="term" value="F:thiamine-phosphate diphosphorylase activity"/>
    <property type="evidence" value="ECO:0007669"/>
    <property type="project" value="UniProtKB-UniRule"/>
</dbReference>
<comment type="catalytic activity">
    <reaction evidence="6 9 10">
        <text>4-methyl-5-(2-phosphooxyethyl)-thiazole + 4-amino-2-methyl-5-(diphosphooxymethyl)pyrimidine + H(+) = thiamine phosphate + diphosphate</text>
        <dbReference type="Rhea" id="RHEA:22328"/>
        <dbReference type="ChEBI" id="CHEBI:15378"/>
        <dbReference type="ChEBI" id="CHEBI:33019"/>
        <dbReference type="ChEBI" id="CHEBI:37575"/>
        <dbReference type="ChEBI" id="CHEBI:57841"/>
        <dbReference type="ChEBI" id="CHEBI:58296"/>
        <dbReference type="EC" id="2.5.1.3"/>
    </reaction>
</comment>
<comment type="caution">
    <text evidence="13">The sequence shown here is derived from an EMBL/GenBank/DDBJ whole genome shotgun (WGS) entry which is preliminary data.</text>
</comment>
<dbReference type="InterPro" id="IPR013785">
    <property type="entry name" value="Aldolase_TIM"/>
</dbReference>
<keyword evidence="4 9" id="KW-0460">Magnesium</keyword>
<evidence type="ECO:0000256" key="11">
    <source>
        <dbReference type="RuleBase" id="RU004253"/>
    </source>
</evidence>
<dbReference type="AlphaFoldDB" id="A0A0F3IRW1"/>
<dbReference type="EC" id="2.5.1.3" evidence="9"/>
<comment type="pathway">
    <text evidence="1 9 11">Cofactor biosynthesis; thiamine diphosphate biosynthesis; thiamine phosphate from 4-amino-2-methyl-5-diphosphomethylpyrimidine and 4-methyl-5-(2-phosphoethyl)-thiazole: step 1/1.</text>
</comment>